<gene>
    <name evidence="2" type="ORF">HNY73_018776</name>
</gene>
<sequence length="181" mass="20124">MFFICFSSYVFGKPVKSRVAEKLGDGCACENFTCSCCANLVVPQIWLNDSICLILGYEPKTYGISFILTIDDKALINETISATNPPPICFAVPFIKDLVDGCVHFSDLAVSNKKIHGCAQLELRMWWVYVVAEYNLGCFDANNISKHHAKILKLFSKSKSLNTTEKANVISPMSIQPKTIQ</sequence>
<keyword evidence="3" id="KW-1185">Reference proteome</keyword>
<proteinExistence type="predicted"/>
<protein>
    <recommendedName>
        <fullName evidence="1">DUF4773 domain-containing protein</fullName>
    </recommendedName>
</protein>
<dbReference type="Pfam" id="PF15998">
    <property type="entry name" value="DUF4773"/>
    <property type="match status" value="1"/>
</dbReference>
<dbReference type="PANTHER" id="PTHR36299:SF2">
    <property type="entry name" value="DUF4773 DOMAIN-CONTAINING PROTEIN"/>
    <property type="match status" value="1"/>
</dbReference>
<name>A0A8T0EFD0_ARGBR</name>
<evidence type="ECO:0000259" key="1">
    <source>
        <dbReference type="Pfam" id="PF15998"/>
    </source>
</evidence>
<reference evidence="2" key="1">
    <citation type="journal article" date="2020" name="bioRxiv">
        <title>Chromosome-level reference genome of the European wasp spider Argiope bruennichi: a resource for studies on range expansion and evolutionary adaptation.</title>
        <authorList>
            <person name="Sheffer M.M."/>
            <person name="Hoppe A."/>
            <person name="Krehenwinkel H."/>
            <person name="Uhl G."/>
            <person name="Kuss A.W."/>
            <person name="Jensen L."/>
            <person name="Jensen C."/>
            <person name="Gillespie R.G."/>
            <person name="Hoff K.J."/>
            <person name="Prost S."/>
        </authorList>
    </citation>
    <scope>NUCLEOTIDE SEQUENCE</scope>
</reference>
<feature type="domain" description="DUF4773" evidence="1">
    <location>
        <begin position="27"/>
        <end position="141"/>
    </location>
</feature>
<comment type="caution">
    <text evidence="2">The sequence shown here is derived from an EMBL/GenBank/DDBJ whole genome shotgun (WGS) entry which is preliminary data.</text>
</comment>
<dbReference type="Proteomes" id="UP000807504">
    <property type="component" value="Unassembled WGS sequence"/>
</dbReference>
<organism evidence="2 3">
    <name type="scientific">Argiope bruennichi</name>
    <name type="common">Wasp spider</name>
    <name type="synonym">Aranea bruennichi</name>
    <dbReference type="NCBI Taxonomy" id="94029"/>
    <lineage>
        <taxon>Eukaryota</taxon>
        <taxon>Metazoa</taxon>
        <taxon>Ecdysozoa</taxon>
        <taxon>Arthropoda</taxon>
        <taxon>Chelicerata</taxon>
        <taxon>Arachnida</taxon>
        <taxon>Araneae</taxon>
        <taxon>Araneomorphae</taxon>
        <taxon>Entelegynae</taxon>
        <taxon>Araneoidea</taxon>
        <taxon>Araneidae</taxon>
        <taxon>Argiope</taxon>
    </lineage>
</organism>
<dbReference type="InterPro" id="IPR031941">
    <property type="entry name" value="DUF4773"/>
</dbReference>
<evidence type="ECO:0000313" key="3">
    <source>
        <dbReference type="Proteomes" id="UP000807504"/>
    </source>
</evidence>
<reference evidence="2" key="2">
    <citation type="submission" date="2020-06" db="EMBL/GenBank/DDBJ databases">
        <authorList>
            <person name="Sheffer M."/>
        </authorList>
    </citation>
    <scope>NUCLEOTIDE SEQUENCE</scope>
</reference>
<dbReference type="EMBL" id="JABXBU010002228">
    <property type="protein sequence ID" value="KAF8771340.1"/>
    <property type="molecule type" value="Genomic_DNA"/>
</dbReference>
<accession>A0A8T0EFD0</accession>
<dbReference type="AlphaFoldDB" id="A0A8T0EFD0"/>
<evidence type="ECO:0000313" key="2">
    <source>
        <dbReference type="EMBL" id="KAF8771340.1"/>
    </source>
</evidence>
<dbReference type="PANTHER" id="PTHR36299">
    <property type="entry name" value="AGAP008005-PA"/>
    <property type="match status" value="1"/>
</dbReference>